<dbReference type="Gene3D" id="1.10.510.10">
    <property type="entry name" value="Transferase(Phosphotransferase) domain 1"/>
    <property type="match status" value="1"/>
</dbReference>
<comment type="caution">
    <text evidence="9">The sequence shown here is derived from an EMBL/GenBank/DDBJ whole genome shotgun (WGS) entry which is preliminary data.</text>
</comment>
<dbReference type="PANTHER" id="PTHR46008:SF34">
    <property type="entry name" value="PROTEIN KINASE DOMAIN-CONTAINING PROTEIN"/>
    <property type="match status" value="1"/>
</dbReference>
<keyword evidence="6" id="KW-0472">Membrane</keyword>
<dbReference type="InterPro" id="IPR000719">
    <property type="entry name" value="Prot_kinase_dom"/>
</dbReference>
<feature type="binding site" evidence="4">
    <location>
        <position position="353"/>
    </location>
    <ligand>
        <name>ATP</name>
        <dbReference type="ChEBI" id="CHEBI:30616"/>
    </ligand>
</feature>
<evidence type="ECO:0000256" key="4">
    <source>
        <dbReference type="PROSITE-ProRule" id="PRU10141"/>
    </source>
</evidence>
<feature type="signal peptide" evidence="7">
    <location>
        <begin position="1"/>
        <end position="29"/>
    </location>
</feature>
<dbReference type="PROSITE" id="PS50011">
    <property type="entry name" value="PROTEIN_KINASE_DOM"/>
    <property type="match status" value="1"/>
</dbReference>
<gene>
    <name evidence="9" type="ORF">D5086_0000112410</name>
</gene>
<sequence>MRPHLLLAMSWFILFITIILVCGFTLVFSADDERYLICRNLYDCGNIKGIGYPFSGSNRPDYCGYPGTDYRENLCPTLLLNTTLNPSLLSYTTDDHNITIYYGCPTQGPPTSYLLTQFPCSINTTEMTGYFTATDDFSFLGNLASNLTRYLESCDNSVKVQVSQSALEPIIGNATVAKLLGALNQGFGLVWNANDTLCETCNSSGGQCGYDQPRDFNCLPSPPKETSNPDSLKIGLSIAGTVVVVFLGCWIMTIIQRKRRKAALLKSKDLPIAATPSSKGLATSTNLSQTTPSLTPSKSDIDKGSTYYGVRVFSYNELEEATSCFDSSKELGDGGFGTVYYGVLRDARVVAVKRLYESNMRRAEQFMNEVEILAQLRHKNLVELYGCTSRHSRELLLVYEYMPNGTVADHLHGRQSNSVNKIQNHALNELVDPFLGFDKDFVVREMVSSVAELAFVCLQHEREMRPTMEEVLEVLRGIERENYGAGKGGVEC</sequence>
<keyword evidence="1 4" id="KW-0547">Nucleotide-binding</keyword>
<dbReference type="InterPro" id="IPR001245">
    <property type="entry name" value="Ser-Thr/Tyr_kinase_cat_dom"/>
</dbReference>
<feature type="region of interest" description="Disordered" evidence="5">
    <location>
        <begin position="276"/>
        <end position="299"/>
    </location>
</feature>
<keyword evidence="6" id="KW-0812">Transmembrane</keyword>
<feature type="domain" description="Protein kinase" evidence="8">
    <location>
        <begin position="325"/>
        <end position="492"/>
    </location>
</feature>
<dbReference type="Gene3D" id="3.30.200.20">
    <property type="entry name" value="Phosphorylase Kinase, domain 1"/>
    <property type="match status" value="1"/>
</dbReference>
<proteinExistence type="predicted"/>
<evidence type="ECO:0000256" key="2">
    <source>
        <dbReference type="ARBA" id="ARBA00022840"/>
    </source>
</evidence>
<dbReference type="Pfam" id="PF07714">
    <property type="entry name" value="PK_Tyr_Ser-Thr"/>
    <property type="match status" value="1"/>
</dbReference>
<dbReference type="InterPro" id="IPR011009">
    <property type="entry name" value="Kinase-like_dom_sf"/>
</dbReference>
<dbReference type="InterPro" id="IPR017441">
    <property type="entry name" value="Protein_kinase_ATP_BS"/>
</dbReference>
<keyword evidence="3" id="KW-0325">Glycoprotein</keyword>
<keyword evidence="2 4" id="KW-0067">ATP-binding</keyword>
<evidence type="ECO:0000256" key="3">
    <source>
        <dbReference type="ARBA" id="ARBA00023180"/>
    </source>
</evidence>
<keyword evidence="9" id="KW-0808">Transferase</keyword>
<dbReference type="InterPro" id="IPR032872">
    <property type="entry name" value="WAK_assoc_C"/>
</dbReference>
<evidence type="ECO:0000256" key="1">
    <source>
        <dbReference type="ARBA" id="ARBA00022741"/>
    </source>
</evidence>
<evidence type="ECO:0000313" key="9">
    <source>
        <dbReference type="EMBL" id="TKS07476.1"/>
    </source>
</evidence>
<dbReference type="PROSITE" id="PS00107">
    <property type="entry name" value="PROTEIN_KINASE_ATP"/>
    <property type="match status" value="1"/>
</dbReference>
<dbReference type="EMBL" id="RCHU01000323">
    <property type="protein sequence ID" value="TKS07476.1"/>
    <property type="molecule type" value="Genomic_DNA"/>
</dbReference>
<protein>
    <submittedName>
        <fullName evidence="9">Putative serine/threonine-protein kinase</fullName>
    </submittedName>
</protein>
<reference evidence="9" key="1">
    <citation type="submission" date="2018-10" db="EMBL/GenBank/DDBJ databases">
        <title>Population genomic analysis revealed the cold adaptation of white poplar.</title>
        <authorList>
            <person name="Liu Y.-J."/>
        </authorList>
    </citation>
    <scope>NUCLEOTIDE SEQUENCE [LARGE SCALE GENOMIC DNA]</scope>
    <source>
        <strain evidence="9">PAL-ZL1</strain>
    </source>
</reference>
<feature type="compositionally biased region" description="Polar residues" evidence="5">
    <location>
        <begin position="276"/>
        <end position="298"/>
    </location>
</feature>
<dbReference type="Pfam" id="PF14380">
    <property type="entry name" value="WAK_assoc"/>
    <property type="match status" value="1"/>
</dbReference>
<keyword evidence="6" id="KW-1133">Transmembrane helix</keyword>
<name>A0A4V6AAA9_POPAL</name>
<feature type="chain" id="PRO_5020768155" evidence="7">
    <location>
        <begin position="30"/>
        <end position="492"/>
    </location>
</feature>
<dbReference type="AlphaFoldDB" id="A0A4V6AAA9"/>
<dbReference type="GO" id="GO:0005524">
    <property type="term" value="F:ATP binding"/>
    <property type="evidence" value="ECO:0007669"/>
    <property type="project" value="UniProtKB-UniRule"/>
</dbReference>
<keyword evidence="9" id="KW-0418">Kinase</keyword>
<organism evidence="9">
    <name type="scientific">Populus alba</name>
    <name type="common">White poplar</name>
    <dbReference type="NCBI Taxonomy" id="43335"/>
    <lineage>
        <taxon>Eukaryota</taxon>
        <taxon>Viridiplantae</taxon>
        <taxon>Streptophyta</taxon>
        <taxon>Embryophyta</taxon>
        <taxon>Tracheophyta</taxon>
        <taxon>Spermatophyta</taxon>
        <taxon>Magnoliopsida</taxon>
        <taxon>eudicotyledons</taxon>
        <taxon>Gunneridae</taxon>
        <taxon>Pentapetalae</taxon>
        <taxon>rosids</taxon>
        <taxon>fabids</taxon>
        <taxon>Malpighiales</taxon>
        <taxon>Salicaceae</taxon>
        <taxon>Saliceae</taxon>
        <taxon>Populus</taxon>
    </lineage>
</organism>
<dbReference type="SUPFAM" id="SSF56112">
    <property type="entry name" value="Protein kinase-like (PK-like)"/>
    <property type="match status" value="1"/>
</dbReference>
<evidence type="ECO:0000256" key="5">
    <source>
        <dbReference type="SAM" id="MobiDB-lite"/>
    </source>
</evidence>
<dbReference type="GO" id="GO:0004672">
    <property type="term" value="F:protein kinase activity"/>
    <property type="evidence" value="ECO:0007669"/>
    <property type="project" value="InterPro"/>
</dbReference>
<accession>A0A4V6AAA9</accession>
<dbReference type="PANTHER" id="PTHR46008">
    <property type="entry name" value="LEAF RUST 10 DISEASE-RESISTANCE LOCUS RECEPTOR-LIKE PROTEIN KINASE-LIKE 1.4"/>
    <property type="match status" value="1"/>
</dbReference>
<evidence type="ECO:0000259" key="8">
    <source>
        <dbReference type="PROSITE" id="PS50011"/>
    </source>
</evidence>
<dbReference type="FunFam" id="3.30.200.20:FF:000162">
    <property type="entry name" value="Adenine nucleotide alpha hydrolase-like domain kinase"/>
    <property type="match status" value="1"/>
</dbReference>
<feature type="transmembrane region" description="Helical" evidence="6">
    <location>
        <begin position="234"/>
        <end position="255"/>
    </location>
</feature>
<keyword evidence="7" id="KW-0732">Signal</keyword>
<evidence type="ECO:0000256" key="7">
    <source>
        <dbReference type="SAM" id="SignalP"/>
    </source>
</evidence>
<evidence type="ECO:0000256" key="6">
    <source>
        <dbReference type="SAM" id="Phobius"/>
    </source>
</evidence>